<dbReference type="Proteomes" id="UP001498398">
    <property type="component" value="Unassembled WGS sequence"/>
</dbReference>
<accession>A0ABR1JJM5</accession>
<name>A0ABR1JJM5_9AGAR</name>
<evidence type="ECO:0000313" key="2">
    <source>
        <dbReference type="EMBL" id="KAK7461710.1"/>
    </source>
</evidence>
<keyword evidence="3" id="KW-1185">Reference proteome</keyword>
<sequence length="1058" mass="119589">MSKNPAATTGYPCEGCNIVFNRQCDLNQHHLGTGKRACQDAANTAIARIRASRFKPKKRRPRKSSPRTSRPPSPTAPVGDTNNAAEDAPQAFVGDFFGNDYDAEDFPGFDNSAVHSETEDPANEDPANDDELEQTWEPPHHPVQAAPDPMDIDEPLPPTRTVNPLLPHLPAHRDGIHVVTFGGHAGEAVSDSASQSFHNPKWGFEAYGSKITGSSENLWAPFASKMDWEVARWAKMRGTGSTAFSDLLAIEGVAEALALSYQNSKQLNHIIDHGLPTRRPAFTRQEVVIAGKAYDFYVRDVLDCIKALYGNPDHTQYLAFTPERHYADADHTMRLYHDLNTGKWWWDMQKAIEKDKPGATIIPLIISSDKTQITLFRNKSAYLTIGNLPKEIRRKPSQQGQILLAYLPTSRLEHITNKAARRRTVTNLFHACMKDLLAPLKDAGLEGVNMKSGDGVIRRCHPIVAAYVGDYPEQILVTTAYYGDCPTCECPKDQLGVYPCTHAYRDFEAACDAAEKLGSVDWVSSCQDANLKPVQHPFWEDLPYTDIFHSITPDILHQLYQGVMKHLISWLTTVAGADEIDARVRRLPPNHGIRVFHKGITTLSRVSGTEHKQMCSFLLGVVIDIPGLTSRQSNSLLSATRALLDFLYLSCYPIHSDESLTLLEQSLETFHENREIFVELGARENFNLPKLHFLCHYRRAIKFYGTSDNYNTETTERLHIDFAKDAYRASNRKDEYTQMTQWLERREKITAHTKYIAWRCGEFGGLDSDDDEDDDEDDVPDARSDVAARRLGQRLDFPGAQRTVSDLRCMYTQKLSRFPTVKFIRFSKLQDGGERGYRATDFVMALKRFVVQFREPYLPANQLDDYARFVVLPFHSVPVWHKLKFVNYELFGKKTLDSICAHPRRYNNKGKVTQSARFDTALIKLKGLGNSDGDGDNFLKESRVGRIRVIFSLPQGKLDTLFAVNSMPPKHLAYVEWFSKFNQRADPYSGLHTVKRQTASGTITSAVIPVEMLQRSVHLIPKWDGMVPSEWSSESVLDDCSTFLLNVFKDEHTYFNLT</sequence>
<feature type="compositionally biased region" description="Acidic residues" evidence="1">
    <location>
        <begin position="119"/>
        <end position="134"/>
    </location>
</feature>
<protein>
    <recommendedName>
        <fullName evidence="4">C2H2-type domain-containing protein</fullName>
    </recommendedName>
</protein>
<feature type="compositionally biased region" description="Basic residues" evidence="1">
    <location>
        <begin position="50"/>
        <end position="65"/>
    </location>
</feature>
<dbReference type="EMBL" id="JBANRG010000012">
    <property type="protein sequence ID" value="KAK7461710.1"/>
    <property type="molecule type" value="Genomic_DNA"/>
</dbReference>
<feature type="region of interest" description="Disordered" evidence="1">
    <location>
        <begin position="49"/>
        <end position="85"/>
    </location>
</feature>
<feature type="region of interest" description="Disordered" evidence="1">
    <location>
        <begin position="104"/>
        <end position="159"/>
    </location>
</feature>
<comment type="caution">
    <text evidence="2">The sequence shown here is derived from an EMBL/GenBank/DDBJ whole genome shotgun (WGS) entry which is preliminary data.</text>
</comment>
<evidence type="ECO:0000256" key="1">
    <source>
        <dbReference type="SAM" id="MobiDB-lite"/>
    </source>
</evidence>
<gene>
    <name evidence="2" type="ORF">VKT23_008136</name>
</gene>
<evidence type="ECO:0008006" key="4">
    <source>
        <dbReference type="Google" id="ProtNLM"/>
    </source>
</evidence>
<organism evidence="2 3">
    <name type="scientific">Marasmiellus scandens</name>
    <dbReference type="NCBI Taxonomy" id="2682957"/>
    <lineage>
        <taxon>Eukaryota</taxon>
        <taxon>Fungi</taxon>
        <taxon>Dikarya</taxon>
        <taxon>Basidiomycota</taxon>
        <taxon>Agaricomycotina</taxon>
        <taxon>Agaricomycetes</taxon>
        <taxon>Agaricomycetidae</taxon>
        <taxon>Agaricales</taxon>
        <taxon>Marasmiineae</taxon>
        <taxon>Omphalotaceae</taxon>
        <taxon>Marasmiellus</taxon>
    </lineage>
</organism>
<evidence type="ECO:0000313" key="3">
    <source>
        <dbReference type="Proteomes" id="UP001498398"/>
    </source>
</evidence>
<dbReference type="InterPro" id="IPR041078">
    <property type="entry name" value="Plavaka"/>
</dbReference>
<proteinExistence type="predicted"/>
<dbReference type="Pfam" id="PF18759">
    <property type="entry name" value="Plavaka"/>
    <property type="match status" value="1"/>
</dbReference>
<reference evidence="2 3" key="1">
    <citation type="submission" date="2024-01" db="EMBL/GenBank/DDBJ databases">
        <title>A draft genome for the cacao thread blight pathogen Marasmiellus scandens.</title>
        <authorList>
            <person name="Baruah I.K."/>
            <person name="Leung J."/>
            <person name="Bukari Y."/>
            <person name="Amoako-Attah I."/>
            <person name="Meinhardt L.W."/>
            <person name="Bailey B.A."/>
            <person name="Cohen S.P."/>
        </authorList>
    </citation>
    <scope>NUCLEOTIDE SEQUENCE [LARGE SCALE GENOMIC DNA]</scope>
    <source>
        <strain evidence="2 3">GH-19</strain>
    </source>
</reference>